<dbReference type="SUPFAM" id="SSF48264">
    <property type="entry name" value="Cytochrome P450"/>
    <property type="match status" value="1"/>
</dbReference>
<feature type="repeat" description="PPR" evidence="3">
    <location>
        <begin position="425"/>
        <end position="459"/>
    </location>
</feature>
<feature type="repeat" description="PPR" evidence="3">
    <location>
        <begin position="565"/>
        <end position="599"/>
    </location>
</feature>
<organism evidence="4">
    <name type="scientific">Glycine soja</name>
    <name type="common">Wild soybean</name>
    <dbReference type="NCBI Taxonomy" id="3848"/>
    <lineage>
        <taxon>Eukaryota</taxon>
        <taxon>Viridiplantae</taxon>
        <taxon>Streptophyta</taxon>
        <taxon>Embryophyta</taxon>
        <taxon>Tracheophyta</taxon>
        <taxon>Spermatophyta</taxon>
        <taxon>Magnoliopsida</taxon>
        <taxon>eudicotyledons</taxon>
        <taxon>Gunneridae</taxon>
        <taxon>Pentapetalae</taxon>
        <taxon>rosids</taxon>
        <taxon>fabids</taxon>
        <taxon>Fabales</taxon>
        <taxon>Fabaceae</taxon>
        <taxon>Papilionoideae</taxon>
        <taxon>50 kb inversion clade</taxon>
        <taxon>NPAAA clade</taxon>
        <taxon>indigoferoid/millettioid clade</taxon>
        <taxon>Phaseoleae</taxon>
        <taxon>Glycine</taxon>
        <taxon>Glycine subgen. Soja</taxon>
    </lineage>
</organism>
<dbReference type="Pfam" id="PF13041">
    <property type="entry name" value="PPR_2"/>
    <property type="match status" value="5"/>
</dbReference>
<feature type="repeat" description="PPR" evidence="3">
    <location>
        <begin position="600"/>
        <end position="634"/>
    </location>
</feature>
<dbReference type="EC" id="1.14.13.88" evidence="4"/>
<evidence type="ECO:0000256" key="1">
    <source>
        <dbReference type="ARBA" id="ARBA00007626"/>
    </source>
</evidence>
<dbReference type="GO" id="GO:0005506">
    <property type="term" value="F:iron ion binding"/>
    <property type="evidence" value="ECO:0007669"/>
    <property type="project" value="InterPro"/>
</dbReference>
<feature type="repeat" description="PPR" evidence="3">
    <location>
        <begin position="204"/>
        <end position="238"/>
    </location>
</feature>
<dbReference type="GO" id="GO:0020037">
    <property type="term" value="F:heme binding"/>
    <property type="evidence" value="ECO:0007669"/>
    <property type="project" value="InterPro"/>
</dbReference>
<proteinExistence type="inferred from homology"/>
<dbReference type="EMBL" id="KN655893">
    <property type="protein sequence ID" value="KHN23856.1"/>
    <property type="molecule type" value="Genomic_DNA"/>
</dbReference>
<feature type="repeat" description="PPR" evidence="3">
    <location>
        <begin position="92"/>
        <end position="126"/>
    </location>
</feature>
<dbReference type="InterPro" id="IPR050872">
    <property type="entry name" value="PPR_P_subfamily"/>
</dbReference>
<dbReference type="Gene3D" id="1.25.40.10">
    <property type="entry name" value="Tetratricopeptide repeat domain"/>
    <property type="match status" value="7"/>
</dbReference>
<dbReference type="Pfam" id="PF13812">
    <property type="entry name" value="PPR_3"/>
    <property type="match status" value="1"/>
</dbReference>
<sequence length="1064" mass="120764">MYGKVKVNSFMDDASHSQDNAFKSEGMRKTVHDVCRVLDTYPWGPALEDAFNTFDEMPQPELVVGVIWRLNDVRVALHYFRWVERKTEQPHCPEAYNALLMLMARTRNLEYLEQILEEMSMAGFGPSNNTCIEMVASFVKLRKLGEAFGVIETMRKFKLRPAYSAYTTLIGSLSAAHEADPMLTLLRQMQEIGYEMKSNSFNADLVLYNVCIDCFGKVGKVDMAWKFFHELKSQELVPDDVTYTSMIGVLCKAERVDEAVELLEELDSNRSVPCVYAYNTMIMGYGSVGKFDEAYSLLERQKRKGCIPSVIAYNCILTCLGRKGKVEEALRTLEEMKIDAVPNLSSYNILIDMLCKAGELEAALKVQDSMKEAGLFPNIMTMLDSGQTPNAVVYTSLIRNFFKCGRKEDGHKIYKEMMHRGCSPDLMLLNNYMDCVFKAGEIEKGRALFEEIKAQGLIPDVRSYSILVHGLGKAGFSKETYKLFYEMKEQGLHLDTCAYNIVIDRFCKSGKVNKAYQLLEEMKTKGLQPTVVTYGSVIDGLAKIDRLDEAYMLFEEANSKGVDLNVVVYSSLIDGFGKVGRIDEAYLILEELMQKGLTPNTYTWNCLLDALVKAEEIDEALVCFQNMKNLKCPPNEFGDQKSRIQTPSCHQDQGSYLSSETYTNLEICLIDPEQDWQINIALYAYAAWPYVLAADVITYGSKGMTFSPQGTYWRQMRKICTMELLAPKHVDSFRSIREQELTIFVKEISLSEGSPINHSEKISSLAYVLISRIAFGIKSKDQQAYREFMKGVTDTGLVLRRSIDHGMDRILENIVRDHREKNLDTKAVGEENGEDLVDVLLRLQRNGDHQHPMSDCCQSNVKYCTFPLDRVLKVLLVKDILCIFNSECIFKSAGSDTSSTIMIWVMSELVKNPRVMEKVQIELSKKLYVYIHLFHCCFQGNAVRDVRLMVMRYQPKAKSLLMHGQWGGILTIGLRLRNLILKGSLIAQLITKVQSLSLSHLELEGGHSLASILALFANFLFHFDWKMAQGNSPQELDMTESFGLTVKRKQDLQLIPITYHSATS</sequence>
<dbReference type="SUPFAM" id="SSF81901">
    <property type="entry name" value="HCP-like"/>
    <property type="match status" value="1"/>
</dbReference>
<comment type="similarity">
    <text evidence="1">Belongs to the PPR family. P subfamily.</text>
</comment>
<evidence type="ECO:0000256" key="2">
    <source>
        <dbReference type="ARBA" id="ARBA00022737"/>
    </source>
</evidence>
<dbReference type="Gene3D" id="1.10.630.10">
    <property type="entry name" value="Cytochrome P450"/>
    <property type="match status" value="1"/>
</dbReference>
<name>A0A0B2QQM6_GLYSO</name>
<dbReference type="PANTHER" id="PTHR46128">
    <property type="entry name" value="MITOCHONDRIAL GROUP I INTRON SPLICING FACTOR CCM1"/>
    <property type="match status" value="1"/>
</dbReference>
<dbReference type="Pfam" id="PF00067">
    <property type="entry name" value="p450"/>
    <property type="match status" value="1"/>
</dbReference>
<dbReference type="GO" id="GO:0016705">
    <property type="term" value="F:oxidoreductase activity, acting on paired donors, with incorporation or reduction of molecular oxygen"/>
    <property type="evidence" value="ECO:0007669"/>
    <property type="project" value="InterPro"/>
</dbReference>
<keyword evidence="4" id="KW-0560">Oxidoreductase</keyword>
<accession>A0A0B2QQM6</accession>
<dbReference type="InterPro" id="IPR011990">
    <property type="entry name" value="TPR-like_helical_dom_sf"/>
</dbReference>
<gene>
    <name evidence="4" type="ORF">glysoja_028149</name>
</gene>
<feature type="repeat" description="PPR" evidence="3">
    <location>
        <begin position="309"/>
        <end position="339"/>
    </location>
</feature>
<evidence type="ECO:0000256" key="3">
    <source>
        <dbReference type="PROSITE-ProRule" id="PRU00708"/>
    </source>
</evidence>
<feature type="repeat" description="PPR" evidence="3">
    <location>
        <begin position="274"/>
        <end position="308"/>
    </location>
</feature>
<dbReference type="Proteomes" id="UP000053555">
    <property type="component" value="Unassembled WGS sequence"/>
</dbReference>
<dbReference type="InterPro" id="IPR002885">
    <property type="entry name" value="PPR_rpt"/>
</dbReference>
<protein>
    <submittedName>
        <fullName evidence="4">Pentatricopeptide repeat-containing protein</fullName>
        <ecNumber evidence="4">1.14.-.-</ecNumber>
        <ecNumber evidence="4">1.14.13.88</ecNumber>
    </submittedName>
</protein>
<feature type="repeat" description="PPR" evidence="3">
    <location>
        <begin position="530"/>
        <end position="564"/>
    </location>
</feature>
<feature type="repeat" description="PPR" evidence="3">
    <location>
        <begin position="239"/>
        <end position="273"/>
    </location>
</feature>
<feature type="repeat" description="PPR" evidence="3">
    <location>
        <begin position="460"/>
        <end position="494"/>
    </location>
</feature>
<dbReference type="NCBIfam" id="TIGR00756">
    <property type="entry name" value="PPR"/>
    <property type="match status" value="12"/>
</dbReference>
<keyword evidence="2" id="KW-0677">Repeat</keyword>
<feature type="repeat" description="PPR" evidence="3">
    <location>
        <begin position="343"/>
        <end position="377"/>
    </location>
</feature>
<dbReference type="Pfam" id="PF12854">
    <property type="entry name" value="PPR_1"/>
    <property type="match status" value="1"/>
</dbReference>
<dbReference type="EC" id="1.14.-.-" evidence="4"/>
<reference evidence="4" key="1">
    <citation type="submission" date="2014-07" db="EMBL/GenBank/DDBJ databases">
        <title>Identification of a novel salt tolerance gene in wild soybean by whole-genome sequencing.</title>
        <authorList>
            <person name="Lam H.-M."/>
            <person name="Qi X."/>
            <person name="Li M.-W."/>
            <person name="Liu X."/>
            <person name="Xie M."/>
            <person name="Ni M."/>
            <person name="Xu X."/>
        </authorList>
    </citation>
    <scope>NUCLEOTIDE SEQUENCE [LARGE SCALE GENOMIC DNA]</scope>
    <source>
        <tissue evidence="4">Root</tissue>
    </source>
</reference>
<dbReference type="GO" id="GO:0004497">
    <property type="term" value="F:monooxygenase activity"/>
    <property type="evidence" value="ECO:0007669"/>
    <property type="project" value="InterPro"/>
</dbReference>
<dbReference type="InterPro" id="IPR001128">
    <property type="entry name" value="Cyt_P450"/>
</dbReference>
<dbReference type="AlphaFoldDB" id="A0A0B2QQM6"/>
<dbReference type="PANTHER" id="PTHR46128:SF184">
    <property type="entry name" value="PENTACOTRIPEPTIDE-REPEAT REGION OF PRORP DOMAIN-CONTAINING PROTEIN"/>
    <property type="match status" value="1"/>
</dbReference>
<feature type="repeat" description="PPR" evidence="3">
    <location>
        <begin position="495"/>
        <end position="529"/>
    </location>
</feature>
<feature type="repeat" description="PPR" evidence="3">
    <location>
        <begin position="390"/>
        <end position="424"/>
    </location>
</feature>
<evidence type="ECO:0000313" key="4">
    <source>
        <dbReference type="EMBL" id="KHN23856.1"/>
    </source>
</evidence>
<dbReference type="InterPro" id="IPR036396">
    <property type="entry name" value="Cyt_P450_sf"/>
</dbReference>
<dbReference type="PROSITE" id="PS51375">
    <property type="entry name" value="PPR"/>
    <property type="match status" value="13"/>
</dbReference>
<dbReference type="Pfam" id="PF01535">
    <property type="entry name" value="PPR"/>
    <property type="match status" value="1"/>
</dbReference>